<accession>A0A0A9GJ56</accession>
<proteinExistence type="predicted"/>
<dbReference type="EMBL" id="GBRH01172776">
    <property type="protein sequence ID" value="JAE25120.1"/>
    <property type="molecule type" value="Transcribed_RNA"/>
</dbReference>
<evidence type="ECO:0000313" key="1">
    <source>
        <dbReference type="EMBL" id="JAE25120.1"/>
    </source>
</evidence>
<organism evidence="1">
    <name type="scientific">Arundo donax</name>
    <name type="common">Giant reed</name>
    <name type="synonym">Donax arundinaceus</name>
    <dbReference type="NCBI Taxonomy" id="35708"/>
    <lineage>
        <taxon>Eukaryota</taxon>
        <taxon>Viridiplantae</taxon>
        <taxon>Streptophyta</taxon>
        <taxon>Embryophyta</taxon>
        <taxon>Tracheophyta</taxon>
        <taxon>Spermatophyta</taxon>
        <taxon>Magnoliopsida</taxon>
        <taxon>Liliopsida</taxon>
        <taxon>Poales</taxon>
        <taxon>Poaceae</taxon>
        <taxon>PACMAD clade</taxon>
        <taxon>Arundinoideae</taxon>
        <taxon>Arundineae</taxon>
        <taxon>Arundo</taxon>
    </lineage>
</organism>
<dbReference type="AlphaFoldDB" id="A0A0A9GJ56"/>
<sequence>MPCSHSIAYLLMLCIDISASESIRHI</sequence>
<reference evidence="1" key="1">
    <citation type="submission" date="2014-09" db="EMBL/GenBank/DDBJ databases">
        <authorList>
            <person name="Magalhaes I.L.F."/>
            <person name="Oliveira U."/>
            <person name="Santos F.R."/>
            <person name="Vidigal T.H.D.A."/>
            <person name="Brescovit A.D."/>
            <person name="Santos A.J."/>
        </authorList>
    </citation>
    <scope>NUCLEOTIDE SEQUENCE</scope>
    <source>
        <tissue evidence="1">Shoot tissue taken approximately 20 cm above the soil surface</tissue>
    </source>
</reference>
<protein>
    <submittedName>
        <fullName evidence="1">Uncharacterized protein</fullName>
    </submittedName>
</protein>
<name>A0A0A9GJ56_ARUDO</name>
<reference evidence="1" key="2">
    <citation type="journal article" date="2015" name="Data Brief">
        <title>Shoot transcriptome of the giant reed, Arundo donax.</title>
        <authorList>
            <person name="Barrero R.A."/>
            <person name="Guerrero F.D."/>
            <person name="Moolhuijzen P."/>
            <person name="Goolsby J.A."/>
            <person name="Tidwell J."/>
            <person name="Bellgard S.E."/>
            <person name="Bellgard M.I."/>
        </authorList>
    </citation>
    <scope>NUCLEOTIDE SEQUENCE</scope>
    <source>
        <tissue evidence="1">Shoot tissue taken approximately 20 cm above the soil surface</tissue>
    </source>
</reference>